<feature type="chain" id="PRO_5021713362" description="Type IV pilus biogenesis and competence protein PilQ" evidence="7">
    <location>
        <begin position="22"/>
        <end position="556"/>
    </location>
</feature>
<dbReference type="InterPro" id="IPR013358">
    <property type="entry name" value="Pilus_biogenesis_MshL"/>
</dbReference>
<dbReference type="InterPro" id="IPR001775">
    <property type="entry name" value="GspD/PilQ"/>
</dbReference>
<dbReference type="PROSITE" id="PS51257">
    <property type="entry name" value="PROKAR_LIPOPROTEIN"/>
    <property type="match status" value="1"/>
</dbReference>
<evidence type="ECO:0000256" key="2">
    <source>
        <dbReference type="ARBA" id="ARBA00023287"/>
    </source>
</evidence>
<dbReference type="Gene3D" id="3.55.50.30">
    <property type="match status" value="1"/>
</dbReference>
<organism evidence="9 10">
    <name type="scientific">Denitromonas halophila</name>
    <dbReference type="NCBI Taxonomy" id="1629404"/>
    <lineage>
        <taxon>Bacteria</taxon>
        <taxon>Pseudomonadati</taxon>
        <taxon>Pseudomonadota</taxon>
        <taxon>Betaproteobacteria</taxon>
        <taxon>Rhodocyclales</taxon>
        <taxon>Zoogloeaceae</taxon>
        <taxon>Denitromonas</taxon>
    </lineage>
</organism>
<comment type="function">
    <text evidence="3">Required for type IV pilus biogenesis and competence. Could function as a pore for exit of the pilus but also as a channel for entry of heme and antimicrobial agents and uptake of transforming DNA.</text>
</comment>
<name>A0A557RBB9_9RHOO</name>
<evidence type="ECO:0000256" key="4">
    <source>
        <dbReference type="ARBA" id="ARBA00025897"/>
    </source>
</evidence>
<feature type="region of interest" description="Disordered" evidence="6">
    <location>
        <begin position="537"/>
        <end position="556"/>
    </location>
</feature>
<comment type="subunit">
    <text evidence="4">Homododecamer. Tetramer of trimer.</text>
</comment>
<feature type="domain" description="Type II/III secretion system secretin-like" evidence="8">
    <location>
        <begin position="336"/>
        <end position="514"/>
    </location>
</feature>
<protein>
    <recommendedName>
        <fullName evidence="1">Type IV pilus biogenesis and competence protein PilQ</fullName>
    </recommendedName>
</protein>
<evidence type="ECO:0000259" key="8">
    <source>
        <dbReference type="Pfam" id="PF00263"/>
    </source>
</evidence>
<dbReference type="GO" id="GO:0015627">
    <property type="term" value="C:type II protein secretion system complex"/>
    <property type="evidence" value="ECO:0007669"/>
    <property type="project" value="TreeGrafter"/>
</dbReference>
<gene>
    <name evidence="9" type="primary">mshL</name>
    <name evidence="9" type="ORF">FHP89_18725</name>
</gene>
<dbReference type="PROSITE" id="PS00875">
    <property type="entry name" value="T2SP_D"/>
    <property type="match status" value="1"/>
</dbReference>
<dbReference type="PANTHER" id="PTHR30332:SF17">
    <property type="entry name" value="TYPE IV PILIATION SYSTEM PROTEIN DR_0774-RELATED"/>
    <property type="match status" value="1"/>
</dbReference>
<evidence type="ECO:0000256" key="7">
    <source>
        <dbReference type="SAM" id="SignalP"/>
    </source>
</evidence>
<comment type="caution">
    <text evidence="9">The sequence shown here is derived from an EMBL/GenBank/DDBJ whole genome shotgun (WGS) entry which is preliminary data.</text>
</comment>
<evidence type="ECO:0000313" key="10">
    <source>
        <dbReference type="Proteomes" id="UP000318349"/>
    </source>
</evidence>
<dbReference type="PANTHER" id="PTHR30332">
    <property type="entry name" value="PROBABLE GENERAL SECRETION PATHWAY PROTEIN D"/>
    <property type="match status" value="1"/>
</dbReference>
<dbReference type="NCBIfam" id="TIGR02519">
    <property type="entry name" value="pilus_MshL"/>
    <property type="match status" value="1"/>
</dbReference>
<dbReference type="PRINTS" id="PR00811">
    <property type="entry name" value="BCTERIALGSPD"/>
</dbReference>
<dbReference type="Proteomes" id="UP000318349">
    <property type="component" value="Unassembled WGS sequence"/>
</dbReference>
<dbReference type="GO" id="GO:0030420">
    <property type="term" value="P:establishment of competence for transformation"/>
    <property type="evidence" value="ECO:0007669"/>
    <property type="project" value="UniProtKB-KW"/>
</dbReference>
<keyword evidence="2" id="KW-0178">Competence</keyword>
<feature type="signal peptide" evidence="7">
    <location>
        <begin position="1"/>
        <end position="21"/>
    </location>
</feature>
<dbReference type="Pfam" id="PF00263">
    <property type="entry name" value="Secretin"/>
    <property type="match status" value="1"/>
</dbReference>
<reference evidence="9 10" key="1">
    <citation type="submission" date="2019-07" db="EMBL/GenBank/DDBJ databases">
        <title>The pathways for chlorine oxyanion respiration interact through the shared metabolite chlorate.</title>
        <authorList>
            <person name="Barnum T.P."/>
            <person name="Cheng Y."/>
            <person name="Hill K.A."/>
            <person name="Lucas L.N."/>
            <person name="Carlson H.K."/>
            <person name="Coates J.D."/>
        </authorList>
    </citation>
    <scope>NUCLEOTIDE SEQUENCE [LARGE SCALE GENOMIC DNA]</scope>
    <source>
        <strain evidence="9 10">SFB-1</strain>
    </source>
</reference>
<dbReference type="EMBL" id="VMNI01000021">
    <property type="protein sequence ID" value="TVO72316.1"/>
    <property type="molecule type" value="Genomic_DNA"/>
</dbReference>
<accession>A0A557RBB9</accession>
<evidence type="ECO:0000256" key="3">
    <source>
        <dbReference type="ARBA" id="ARBA00024678"/>
    </source>
</evidence>
<evidence type="ECO:0000313" key="9">
    <source>
        <dbReference type="EMBL" id="TVO72316.1"/>
    </source>
</evidence>
<keyword evidence="7" id="KW-0732">Signal</keyword>
<comment type="similarity">
    <text evidence="5">Belongs to the bacterial secretin family.</text>
</comment>
<sequence>MKTRTALALLLPILLAACAQAPKPATPRGHLKTEDVQAAVTPIAAPIPAPVQRSFTLPPPKPAVKADTYSVVVRDVDVRELLFALARDAKLNVDVHAGLAGRVTLNAINQTLPQLLERISHQVDMRYEQNGPNLVVMPDTPFLRAYKIDYVNISRAVTGTVATNTQIATQSGTASTTAQGGGNISSIRIENTSLNQFWVSIEKNIQDLLKETDKVLPATPATKEGDTPGGFREAASVIINRETGVINARATARQHARVRDFIDRVAASARRQVMIEATIVEVSLNDGYQQGIDWSHLGGTNFGFQRPSLGSNVGSSTTPFSITYLSNNLSIDIDLLEAFGTVKVLSSPRLSVLNNQTAMLKVVDEFVYFNVKAETVSTANVDSRTTFTTTPQSVSVGLVMSITPQVSDTGEITLNVRPTISSISDLKEDPNPNLAAANIKNLVPQIRTREIESVLRLRSGQVAVLGGLMEDRIDYKTGRVPLVGSVPLFGEVFTSRDNATQKTELVIFLRPIMVGDGPLPANLAEHLPDATFFARNPVPGNRNFDSEPSAPLPLRP</sequence>
<evidence type="ECO:0000256" key="1">
    <source>
        <dbReference type="ARBA" id="ARBA00014124"/>
    </source>
</evidence>
<dbReference type="InterPro" id="IPR004846">
    <property type="entry name" value="T2SS/T3SS_dom"/>
</dbReference>
<proteinExistence type="inferred from homology"/>
<dbReference type="InterPro" id="IPR050810">
    <property type="entry name" value="Bact_Secretion_Sys_Channel"/>
</dbReference>
<evidence type="ECO:0000256" key="5">
    <source>
        <dbReference type="RuleBase" id="RU004003"/>
    </source>
</evidence>
<dbReference type="GO" id="GO:0009306">
    <property type="term" value="P:protein secretion"/>
    <property type="evidence" value="ECO:0007669"/>
    <property type="project" value="InterPro"/>
</dbReference>
<dbReference type="AlphaFoldDB" id="A0A557RBB9"/>
<evidence type="ECO:0000256" key="6">
    <source>
        <dbReference type="SAM" id="MobiDB-lite"/>
    </source>
</evidence>
<dbReference type="InterPro" id="IPR004845">
    <property type="entry name" value="T2SS_GspD_CS"/>
</dbReference>